<gene>
    <name evidence="2" type="ORF">H4R20_005313</name>
</gene>
<feature type="region of interest" description="Disordered" evidence="1">
    <location>
        <begin position="1"/>
        <end position="35"/>
    </location>
</feature>
<accession>A0A9W8LQX1</accession>
<evidence type="ECO:0000313" key="3">
    <source>
        <dbReference type="Proteomes" id="UP001140094"/>
    </source>
</evidence>
<dbReference type="Proteomes" id="UP001140094">
    <property type="component" value="Unassembled WGS sequence"/>
</dbReference>
<name>A0A9W8LQX1_9FUNG</name>
<sequence>RWRREREAEAATLPGAQPHRRFQVPPEEEDVGAGARASCRGRNYAEQVAAHCRGAAKGGGFDPQEPAAGSSQLQLLCHPPVLARRVRSWTARRCCAALCPAAALADVAAALAHAPPGPQLCCRCRCCCRCICCCCCSAADAPAAELRPATPGSCALPPASILCRPVVHRVQQPCHLGGAIFGRWASLWRIRSWYAVRPL</sequence>
<protein>
    <submittedName>
        <fullName evidence="2">Uncharacterized protein</fullName>
    </submittedName>
</protein>
<comment type="caution">
    <text evidence="2">The sequence shown here is derived from an EMBL/GenBank/DDBJ whole genome shotgun (WGS) entry which is preliminary data.</text>
</comment>
<feature type="non-terminal residue" evidence="2">
    <location>
        <position position="199"/>
    </location>
</feature>
<reference evidence="2" key="1">
    <citation type="submission" date="2022-07" db="EMBL/GenBank/DDBJ databases">
        <title>Phylogenomic reconstructions and comparative analyses of Kickxellomycotina fungi.</title>
        <authorList>
            <person name="Reynolds N.K."/>
            <person name="Stajich J.E."/>
            <person name="Barry K."/>
            <person name="Grigoriev I.V."/>
            <person name="Crous P."/>
            <person name="Smith M.E."/>
        </authorList>
    </citation>
    <scope>NUCLEOTIDE SEQUENCE</scope>
    <source>
        <strain evidence="2">NRRL 1565</strain>
    </source>
</reference>
<feature type="non-terminal residue" evidence="2">
    <location>
        <position position="1"/>
    </location>
</feature>
<evidence type="ECO:0000256" key="1">
    <source>
        <dbReference type="SAM" id="MobiDB-lite"/>
    </source>
</evidence>
<proteinExistence type="predicted"/>
<dbReference type="AlphaFoldDB" id="A0A9W8LQX1"/>
<evidence type="ECO:0000313" key="2">
    <source>
        <dbReference type="EMBL" id="KAJ2797094.1"/>
    </source>
</evidence>
<organism evidence="2 3">
    <name type="scientific">Coemansia guatemalensis</name>
    <dbReference type="NCBI Taxonomy" id="2761395"/>
    <lineage>
        <taxon>Eukaryota</taxon>
        <taxon>Fungi</taxon>
        <taxon>Fungi incertae sedis</taxon>
        <taxon>Zoopagomycota</taxon>
        <taxon>Kickxellomycotina</taxon>
        <taxon>Kickxellomycetes</taxon>
        <taxon>Kickxellales</taxon>
        <taxon>Kickxellaceae</taxon>
        <taxon>Coemansia</taxon>
    </lineage>
</organism>
<dbReference type="EMBL" id="JANBUO010001715">
    <property type="protein sequence ID" value="KAJ2797094.1"/>
    <property type="molecule type" value="Genomic_DNA"/>
</dbReference>
<keyword evidence="3" id="KW-1185">Reference proteome</keyword>